<keyword evidence="4" id="KW-1185">Reference proteome</keyword>
<dbReference type="Gene3D" id="3.40.50.1820">
    <property type="entry name" value="alpha/beta hydrolase"/>
    <property type="match status" value="1"/>
</dbReference>
<accession>A0A846Y5E2</accession>
<comment type="caution">
    <text evidence="3">The sequence shown here is derived from an EMBL/GenBank/DDBJ whole genome shotgun (WGS) entry which is preliminary data.</text>
</comment>
<dbReference type="GO" id="GO:0016020">
    <property type="term" value="C:membrane"/>
    <property type="evidence" value="ECO:0007669"/>
    <property type="project" value="TreeGrafter"/>
</dbReference>
<gene>
    <name evidence="3" type="ORF">HGA08_28130</name>
</gene>
<name>A0A846Y5E2_9NOCA</name>
<reference evidence="3 4" key="1">
    <citation type="submission" date="2020-04" db="EMBL/GenBank/DDBJ databases">
        <title>MicrobeNet Type strains.</title>
        <authorList>
            <person name="Nicholson A.C."/>
        </authorList>
    </citation>
    <scope>NUCLEOTIDE SEQUENCE [LARGE SCALE GENOMIC DNA]</scope>
    <source>
        <strain evidence="3 4">JCM 12354</strain>
    </source>
</reference>
<dbReference type="Proteomes" id="UP000565711">
    <property type="component" value="Unassembled WGS sequence"/>
</dbReference>
<proteinExistence type="predicted"/>
<dbReference type="PANTHER" id="PTHR43798:SF31">
    <property type="entry name" value="AB HYDROLASE SUPERFAMILY PROTEIN YCLE"/>
    <property type="match status" value="1"/>
</dbReference>
<organism evidence="3 4">
    <name type="scientific">Nocardia vermiculata</name>
    <dbReference type="NCBI Taxonomy" id="257274"/>
    <lineage>
        <taxon>Bacteria</taxon>
        <taxon>Bacillati</taxon>
        <taxon>Actinomycetota</taxon>
        <taxon>Actinomycetes</taxon>
        <taxon>Mycobacteriales</taxon>
        <taxon>Nocardiaceae</taxon>
        <taxon>Nocardia</taxon>
    </lineage>
</organism>
<keyword evidence="1 3" id="KW-0378">Hydrolase</keyword>
<dbReference type="PRINTS" id="PR00111">
    <property type="entry name" value="ABHYDROLASE"/>
</dbReference>
<feature type="domain" description="AB hydrolase-1" evidence="2">
    <location>
        <begin position="69"/>
        <end position="320"/>
    </location>
</feature>
<dbReference type="InterPro" id="IPR050266">
    <property type="entry name" value="AB_hydrolase_sf"/>
</dbReference>
<protein>
    <submittedName>
        <fullName evidence="3">Alpha/beta hydrolase</fullName>
    </submittedName>
</protein>
<evidence type="ECO:0000259" key="2">
    <source>
        <dbReference type="Pfam" id="PF12697"/>
    </source>
</evidence>
<evidence type="ECO:0000313" key="4">
    <source>
        <dbReference type="Proteomes" id="UP000565711"/>
    </source>
</evidence>
<dbReference type="Pfam" id="PF12697">
    <property type="entry name" value="Abhydrolase_6"/>
    <property type="match status" value="1"/>
</dbReference>
<dbReference type="RefSeq" id="WP_067876856.1">
    <property type="nucleotide sequence ID" value="NZ_JAAXOP010000024.1"/>
</dbReference>
<dbReference type="PANTHER" id="PTHR43798">
    <property type="entry name" value="MONOACYLGLYCEROL LIPASE"/>
    <property type="match status" value="1"/>
</dbReference>
<dbReference type="EMBL" id="JAAXOP010000024">
    <property type="protein sequence ID" value="NKY54067.1"/>
    <property type="molecule type" value="Genomic_DNA"/>
</dbReference>
<dbReference type="GO" id="GO:0016787">
    <property type="term" value="F:hydrolase activity"/>
    <property type="evidence" value="ECO:0007669"/>
    <property type="project" value="UniProtKB-KW"/>
</dbReference>
<evidence type="ECO:0000313" key="3">
    <source>
        <dbReference type="EMBL" id="NKY54067.1"/>
    </source>
</evidence>
<sequence>MLVNLPDNVADLLTGAGALTGGYRATLRSRSYRTAELNPVPDPEVVPVTTADGARLRVHAYGPPDGDVIVFVHGWACCLEYWNPQIHAFARDHRVIAFDQRGHGASTLGRCRFDAEQLADDLAAVLDAAVPAGRKAVLVGHSMGGITIQAWAKFHPDQVQQRASAALLATTAAGDIAVETRVLPLFNDIIPAPAWLGRAVFGRPVPFPAGAPVRGIFKARLMNRHATADQVDFGLSIARSCRPLVRAKFALALIDLEIHGAAANLRIPTTVVAGAYDKLLPESMSRGIADELAAQGHLDRYTVLATGHLANLEAAPEFNAEVRRLVEISRYGRRAAG</sequence>
<dbReference type="InterPro" id="IPR000073">
    <property type="entry name" value="AB_hydrolase_1"/>
</dbReference>
<dbReference type="SUPFAM" id="SSF53474">
    <property type="entry name" value="alpha/beta-Hydrolases"/>
    <property type="match status" value="1"/>
</dbReference>
<evidence type="ECO:0000256" key="1">
    <source>
        <dbReference type="ARBA" id="ARBA00022801"/>
    </source>
</evidence>
<dbReference type="InterPro" id="IPR029058">
    <property type="entry name" value="AB_hydrolase_fold"/>
</dbReference>
<dbReference type="AlphaFoldDB" id="A0A846Y5E2"/>